<dbReference type="PANTHER" id="PTHR34135:SF2">
    <property type="entry name" value="LYSOZYME"/>
    <property type="match status" value="1"/>
</dbReference>
<organism evidence="4 5">
    <name type="scientific">Eubacterium uniforme</name>
    <dbReference type="NCBI Taxonomy" id="39495"/>
    <lineage>
        <taxon>Bacteria</taxon>
        <taxon>Bacillati</taxon>
        <taxon>Bacillota</taxon>
        <taxon>Clostridia</taxon>
        <taxon>Eubacteriales</taxon>
        <taxon>Eubacteriaceae</taxon>
        <taxon>Eubacterium</taxon>
    </lineage>
</organism>
<gene>
    <name evidence="4" type="ORF">SAMN02745111_00993</name>
</gene>
<keyword evidence="2" id="KW-0378">Hydrolase</keyword>
<dbReference type="PROSITE" id="PS51257">
    <property type="entry name" value="PROKAR_LIPOPROTEIN"/>
    <property type="match status" value="1"/>
</dbReference>
<dbReference type="GO" id="GO:0009253">
    <property type="term" value="P:peptidoglycan catabolic process"/>
    <property type="evidence" value="ECO:0007669"/>
    <property type="project" value="InterPro"/>
</dbReference>
<evidence type="ECO:0000313" key="4">
    <source>
        <dbReference type="EMBL" id="SKA64581.1"/>
    </source>
</evidence>
<dbReference type="OrthoDB" id="9783374at2"/>
<dbReference type="InterPro" id="IPR018077">
    <property type="entry name" value="Glyco_hydro_fam25_subgr"/>
</dbReference>
<dbReference type="InterPro" id="IPR002053">
    <property type="entry name" value="Glyco_hydro_25"/>
</dbReference>
<keyword evidence="5" id="KW-1185">Reference proteome</keyword>
<dbReference type="Gene3D" id="3.20.20.80">
    <property type="entry name" value="Glycosidases"/>
    <property type="match status" value="1"/>
</dbReference>
<keyword evidence="3" id="KW-0326">Glycosidase</keyword>
<dbReference type="STRING" id="39495.SAMN02745111_00993"/>
<accession>A0A1T4VJ17</accession>
<sequence length="311" mass="36149">MRKEFVGKRYRDKLIAMSLAILVLGSSCLGCSKKSDVERRRQSENETFDETETTDYLYDEPESLGRSMTYADGSLIFHHMHVDEAAIPIEYDLDKFIKVDGKMTYEDEKYTYKLGVDVSKYQEKVKWDKVEKEGYEFAMIRLGYRGYTEGEIFLDEKYEYNIKAANRSGLDVGVYFFSQAITEDEAIEEANFVLEHVKDQELGMPIVYDPEIVYNDKSRTKGISKEQFTKNTLAFCNTIADAGYEVMIYANMLWEDQQLNMSEIMKYDIWYADYVGLPQTPYHFSMWQYTDKGTVDGIKGGADINIQLIEK</sequence>
<evidence type="ECO:0000256" key="2">
    <source>
        <dbReference type="ARBA" id="ARBA00022801"/>
    </source>
</evidence>
<dbReference type="SMART" id="SM00641">
    <property type="entry name" value="Glyco_25"/>
    <property type="match status" value="1"/>
</dbReference>
<evidence type="ECO:0000256" key="3">
    <source>
        <dbReference type="ARBA" id="ARBA00023295"/>
    </source>
</evidence>
<protein>
    <submittedName>
        <fullName evidence="4">Lyzozyme M1 (1,4-beta-N-acetylmuramidase), GH25 family</fullName>
    </submittedName>
</protein>
<dbReference type="GO" id="GO:0016998">
    <property type="term" value="P:cell wall macromolecule catabolic process"/>
    <property type="evidence" value="ECO:0007669"/>
    <property type="project" value="InterPro"/>
</dbReference>
<dbReference type="AlphaFoldDB" id="A0A1T4VJ17"/>
<dbReference type="PROSITE" id="PS51904">
    <property type="entry name" value="GLYCOSYL_HYDROL_F25_2"/>
    <property type="match status" value="1"/>
</dbReference>
<comment type="similarity">
    <text evidence="1">Belongs to the glycosyl hydrolase 25 family.</text>
</comment>
<evidence type="ECO:0000256" key="1">
    <source>
        <dbReference type="ARBA" id="ARBA00010646"/>
    </source>
</evidence>
<reference evidence="4 5" key="1">
    <citation type="submission" date="2017-02" db="EMBL/GenBank/DDBJ databases">
        <authorList>
            <person name="Peterson S.W."/>
        </authorList>
    </citation>
    <scope>NUCLEOTIDE SEQUENCE [LARGE SCALE GENOMIC DNA]</scope>
    <source>
        <strain evidence="4 5">ATCC 35992</strain>
    </source>
</reference>
<dbReference type="EMBL" id="FUXZ01000005">
    <property type="protein sequence ID" value="SKA64581.1"/>
    <property type="molecule type" value="Genomic_DNA"/>
</dbReference>
<dbReference type="PANTHER" id="PTHR34135">
    <property type="entry name" value="LYSOZYME"/>
    <property type="match status" value="1"/>
</dbReference>
<dbReference type="Pfam" id="PF01183">
    <property type="entry name" value="Glyco_hydro_25"/>
    <property type="match status" value="1"/>
</dbReference>
<dbReference type="CDD" id="cd06414">
    <property type="entry name" value="GH25_LytC-like"/>
    <property type="match status" value="1"/>
</dbReference>
<evidence type="ECO:0000313" key="5">
    <source>
        <dbReference type="Proteomes" id="UP000190814"/>
    </source>
</evidence>
<proteinExistence type="inferred from homology"/>
<dbReference type="GO" id="GO:0003796">
    <property type="term" value="F:lysozyme activity"/>
    <property type="evidence" value="ECO:0007669"/>
    <property type="project" value="InterPro"/>
</dbReference>
<dbReference type="Proteomes" id="UP000190814">
    <property type="component" value="Unassembled WGS sequence"/>
</dbReference>
<name>A0A1T4VJ17_9FIRM</name>
<dbReference type="InterPro" id="IPR017853">
    <property type="entry name" value="GH"/>
</dbReference>
<dbReference type="RefSeq" id="WP_143405039.1">
    <property type="nucleotide sequence ID" value="NZ_FUXZ01000005.1"/>
</dbReference>
<dbReference type="SUPFAM" id="SSF51445">
    <property type="entry name" value="(Trans)glycosidases"/>
    <property type="match status" value="1"/>
</dbReference>
<dbReference type="GO" id="GO:0016052">
    <property type="term" value="P:carbohydrate catabolic process"/>
    <property type="evidence" value="ECO:0007669"/>
    <property type="project" value="TreeGrafter"/>
</dbReference>